<organism evidence="2 3">
    <name type="scientific">Neotoma lepida</name>
    <name type="common">Desert woodrat</name>
    <dbReference type="NCBI Taxonomy" id="56216"/>
    <lineage>
        <taxon>Eukaryota</taxon>
        <taxon>Metazoa</taxon>
        <taxon>Chordata</taxon>
        <taxon>Craniata</taxon>
        <taxon>Vertebrata</taxon>
        <taxon>Euteleostomi</taxon>
        <taxon>Mammalia</taxon>
        <taxon>Eutheria</taxon>
        <taxon>Euarchontoglires</taxon>
        <taxon>Glires</taxon>
        <taxon>Rodentia</taxon>
        <taxon>Myomorpha</taxon>
        <taxon>Muroidea</taxon>
        <taxon>Cricetidae</taxon>
        <taxon>Neotominae</taxon>
        <taxon>Neotoma</taxon>
    </lineage>
</organism>
<dbReference type="EMBL" id="LZPO01029412">
    <property type="protein sequence ID" value="OBS77538.1"/>
    <property type="molecule type" value="Genomic_DNA"/>
</dbReference>
<reference evidence="2 3" key="1">
    <citation type="submission" date="2016-06" db="EMBL/GenBank/DDBJ databases">
        <title>The Draft Genome Sequence and Annotation of the Desert Woodrat Neotoma lepida.</title>
        <authorList>
            <person name="Campbell M."/>
            <person name="Oakeson K.F."/>
            <person name="Yandell M."/>
            <person name="Halpert J.R."/>
            <person name="Dearing D."/>
        </authorList>
    </citation>
    <scope>NUCLEOTIDE SEQUENCE [LARGE SCALE GENOMIC DNA]</scope>
    <source>
        <strain evidence="2">417</strain>
        <tissue evidence="2">Liver</tissue>
    </source>
</reference>
<dbReference type="AlphaFoldDB" id="A0A1A6HG21"/>
<feature type="non-terminal residue" evidence="2">
    <location>
        <position position="398"/>
    </location>
</feature>
<proteinExistence type="predicted"/>
<comment type="caution">
    <text evidence="2">The sequence shown here is derived from an EMBL/GenBank/DDBJ whole genome shotgun (WGS) entry which is preliminary data.</text>
</comment>
<feature type="region of interest" description="Disordered" evidence="1">
    <location>
        <begin position="66"/>
        <end position="88"/>
    </location>
</feature>
<evidence type="ECO:0000256" key="1">
    <source>
        <dbReference type="SAM" id="MobiDB-lite"/>
    </source>
</evidence>
<sequence length="398" mass="44433">MTVMKQESDVENHAVLSHALSEACTYLGPIVKPDKAETQEISQEPLSSVTVSTGSFLSYEITDLSLTDPEQMEHQEQESTGKEVTSPSTPVIYQQLHTLGANESLLPTEEERASDHTLPAVDLDFPELEHIFPHLHHQLFKPLEPYLDFDLPSSGISQDNRDFYEQSSKSSPKKHHIKASSTGRVCFTALKTSLHSNSRLNQQPNVHLAHAAAQSFAAEEFPSQESQHADLPSIYSIEARGTYQSMENQNYSEQTEILQNKKKIVHFQPLTENLSPVCSSSGATVFDQLYLQHSTPCDSISSEYSVRQLESREEMPGFEELSRKVVTMSQSQKLTEDENEPISPHVEIDSKGTSIPGSHSLNIQIKTETTKVVRTLSQLAQAEPITNSKSFRSSIPIW</sequence>
<evidence type="ECO:0000313" key="3">
    <source>
        <dbReference type="Proteomes" id="UP000092124"/>
    </source>
</evidence>
<evidence type="ECO:0000313" key="2">
    <source>
        <dbReference type="EMBL" id="OBS77538.1"/>
    </source>
</evidence>
<protein>
    <submittedName>
        <fullName evidence="2">Uncharacterized protein</fullName>
    </submittedName>
</protein>
<feature type="region of interest" description="Disordered" evidence="1">
    <location>
        <begin position="329"/>
        <end position="359"/>
    </location>
</feature>
<gene>
    <name evidence="2" type="ORF">A6R68_20073</name>
</gene>
<dbReference type="OrthoDB" id="6359887at2759"/>
<feature type="region of interest" description="Disordered" evidence="1">
    <location>
        <begin position="158"/>
        <end position="177"/>
    </location>
</feature>
<dbReference type="Proteomes" id="UP000092124">
    <property type="component" value="Unassembled WGS sequence"/>
</dbReference>
<name>A0A1A6HG21_NEOLE</name>
<accession>A0A1A6HG21</accession>
<dbReference type="STRING" id="56216.A0A1A6HG21"/>
<feature type="compositionally biased region" description="Basic and acidic residues" evidence="1">
    <location>
        <begin position="71"/>
        <end position="81"/>
    </location>
</feature>
<keyword evidence="3" id="KW-1185">Reference proteome</keyword>